<keyword evidence="4" id="KW-0138">CF(0)</keyword>
<protein>
    <recommendedName>
        <fullName evidence="11">ATP synthase subunit a</fullName>
    </recommendedName>
</protein>
<dbReference type="NCBIfam" id="TIGR01131">
    <property type="entry name" value="ATP_synt_6_or_A"/>
    <property type="match status" value="1"/>
</dbReference>
<evidence type="ECO:0000256" key="12">
    <source>
        <dbReference type="SAM" id="Phobius"/>
    </source>
</evidence>
<keyword evidence="5 12" id="KW-0812">Transmembrane</keyword>
<dbReference type="SUPFAM" id="SSF81336">
    <property type="entry name" value="F1F0 ATP synthase subunit A"/>
    <property type="match status" value="1"/>
</dbReference>
<dbReference type="GO" id="GO:0045259">
    <property type="term" value="C:proton-transporting ATP synthase complex"/>
    <property type="evidence" value="ECO:0007669"/>
    <property type="project" value="UniProtKB-KW"/>
</dbReference>
<evidence type="ECO:0000256" key="4">
    <source>
        <dbReference type="ARBA" id="ARBA00022547"/>
    </source>
</evidence>
<evidence type="ECO:0000256" key="11">
    <source>
        <dbReference type="RuleBase" id="RU004450"/>
    </source>
</evidence>
<name>H7CD19_9NEOP</name>
<dbReference type="PANTHER" id="PTHR11410:SF0">
    <property type="entry name" value="ATP SYNTHASE SUBUNIT A"/>
    <property type="match status" value="1"/>
</dbReference>
<feature type="transmembrane region" description="Helical" evidence="12">
    <location>
        <begin position="68"/>
        <end position="93"/>
    </location>
</feature>
<evidence type="ECO:0000256" key="9">
    <source>
        <dbReference type="ARBA" id="ARBA00023136"/>
    </source>
</evidence>
<dbReference type="AlphaFoldDB" id="H7CD19"/>
<dbReference type="InterPro" id="IPR045083">
    <property type="entry name" value="ATP_synth_F0_asu_bact/mt"/>
</dbReference>
<dbReference type="InterPro" id="IPR035908">
    <property type="entry name" value="F0_ATP_A_sf"/>
</dbReference>
<evidence type="ECO:0000256" key="10">
    <source>
        <dbReference type="ARBA" id="ARBA00023310"/>
    </source>
</evidence>
<feature type="transmembrane region" description="Helical" evidence="12">
    <location>
        <begin position="99"/>
        <end position="119"/>
    </location>
</feature>
<accession>H7CD19</accession>
<organism evidence="13">
    <name type="scientific">Aposthonia japonica</name>
    <dbReference type="NCBI Taxonomy" id="911381"/>
    <lineage>
        <taxon>Eukaryota</taxon>
        <taxon>Metazoa</taxon>
        <taxon>Ecdysozoa</taxon>
        <taxon>Arthropoda</taxon>
        <taxon>Hexapoda</taxon>
        <taxon>Insecta</taxon>
        <taxon>Pterygota</taxon>
        <taxon>Neoptera</taxon>
        <taxon>Polyneoptera</taxon>
        <taxon>Embioptera</taxon>
        <taxon>Oligotomidae</taxon>
        <taxon>Aposthonia</taxon>
    </lineage>
</organism>
<gene>
    <name evidence="13" type="primary">ATP6</name>
</gene>
<dbReference type="CDD" id="cd00310">
    <property type="entry name" value="ATP-synt_Fo_a_6"/>
    <property type="match status" value="1"/>
</dbReference>
<dbReference type="GO" id="GO:0005743">
    <property type="term" value="C:mitochondrial inner membrane"/>
    <property type="evidence" value="ECO:0007669"/>
    <property type="project" value="UniProtKB-SubCell"/>
</dbReference>
<evidence type="ECO:0000256" key="7">
    <source>
        <dbReference type="ARBA" id="ARBA00022989"/>
    </source>
</evidence>
<proteinExistence type="inferred from homology"/>
<evidence type="ECO:0000256" key="8">
    <source>
        <dbReference type="ARBA" id="ARBA00023065"/>
    </source>
</evidence>
<dbReference type="InterPro" id="IPR023011">
    <property type="entry name" value="ATP_synth_F0_asu_AS"/>
</dbReference>
<dbReference type="GO" id="GO:0046933">
    <property type="term" value="F:proton-transporting ATP synthase activity, rotational mechanism"/>
    <property type="evidence" value="ECO:0007669"/>
    <property type="project" value="TreeGrafter"/>
</dbReference>
<evidence type="ECO:0000256" key="5">
    <source>
        <dbReference type="ARBA" id="ARBA00022692"/>
    </source>
</evidence>
<evidence type="ECO:0000256" key="3">
    <source>
        <dbReference type="ARBA" id="ARBA00022448"/>
    </source>
</evidence>
<keyword evidence="3" id="KW-0813">Transport</keyword>
<dbReference type="EMBL" id="AB639034">
    <property type="protein sequence ID" value="BAL70366.1"/>
    <property type="molecule type" value="Genomic_DNA"/>
</dbReference>
<sequence>MMMNLFSSFDPQSSMFMSLNWTISPICMLLIPNKFWLNSNHTMKTFTLLQLTLKKEMKPIITNNINKGIIIIPMSLILMISIQNMSGLFPYLFTTPSHMSMTFNLALPIWLTLMMYGWIKKTNFMFAHLVPHSSPSLLIPFMVIIETTSNLIRPITLSVRLAANLTAGHLILTLIENASSTNTMTPLIALLFTQIMLFLLETAVAIIQAYVFSILVILYISEIN</sequence>
<keyword evidence="6" id="KW-0375">Hydrogen ion transport</keyword>
<keyword evidence="13" id="KW-0496">Mitochondrion</keyword>
<evidence type="ECO:0000313" key="13">
    <source>
        <dbReference type="EMBL" id="BAL70366.1"/>
    </source>
</evidence>
<dbReference type="InterPro" id="IPR000568">
    <property type="entry name" value="ATP_synth_F0_asu"/>
</dbReference>
<reference evidence="13" key="1">
    <citation type="journal article" date="2012" name="Genome">
        <title>Novel gene rearrangements in the mitochondrial genome of a webspinner, Aposthonia japonica (Insecta: Embioptera).</title>
        <authorList>
            <person name="Komoto N."/>
            <person name="Yukuhiro K."/>
            <person name="Tomita S."/>
        </authorList>
    </citation>
    <scope>NUCLEOTIDE SEQUENCE</scope>
</reference>
<evidence type="ECO:0000256" key="2">
    <source>
        <dbReference type="ARBA" id="ARBA00006810"/>
    </source>
</evidence>
<dbReference type="Pfam" id="PF00119">
    <property type="entry name" value="ATP-synt_A"/>
    <property type="match status" value="1"/>
</dbReference>
<dbReference type="Gene3D" id="1.20.120.220">
    <property type="entry name" value="ATP synthase, F0 complex, subunit A"/>
    <property type="match status" value="1"/>
</dbReference>
<feature type="transmembrane region" description="Helical" evidence="12">
    <location>
        <begin position="187"/>
        <end position="220"/>
    </location>
</feature>
<keyword evidence="10" id="KW-0066">ATP synthesis</keyword>
<comment type="subcellular location">
    <subcellularLocation>
        <location evidence="1">Membrane</location>
        <topology evidence="1">Multi-pass membrane protein</topology>
    </subcellularLocation>
    <subcellularLocation>
        <location evidence="11">Mitochondrion inner membrane</location>
        <topology evidence="11">Multi-pass membrane protein</topology>
    </subcellularLocation>
</comment>
<evidence type="ECO:0000256" key="6">
    <source>
        <dbReference type="ARBA" id="ARBA00022781"/>
    </source>
</evidence>
<comment type="similarity">
    <text evidence="2">Belongs to the ATPase A chain family.</text>
</comment>
<geneLocation type="mitochondrion" evidence="13"/>
<dbReference type="PANTHER" id="PTHR11410">
    <property type="entry name" value="ATP SYNTHASE SUBUNIT A"/>
    <property type="match status" value="1"/>
</dbReference>
<dbReference type="PRINTS" id="PR00123">
    <property type="entry name" value="ATPASEA"/>
</dbReference>
<keyword evidence="9 12" id="KW-0472">Membrane</keyword>
<evidence type="ECO:0000256" key="1">
    <source>
        <dbReference type="ARBA" id="ARBA00004141"/>
    </source>
</evidence>
<feature type="transmembrane region" description="Helical" evidence="12">
    <location>
        <begin position="12"/>
        <end position="31"/>
    </location>
</feature>
<keyword evidence="7 12" id="KW-1133">Transmembrane helix</keyword>
<keyword evidence="8" id="KW-0406">Ion transport</keyword>
<dbReference type="PROSITE" id="PS00449">
    <property type="entry name" value="ATPASE_A"/>
    <property type="match status" value="1"/>
</dbReference>